<evidence type="ECO:0000256" key="2">
    <source>
        <dbReference type="ARBA" id="ARBA00006278"/>
    </source>
</evidence>
<protein>
    <recommendedName>
        <fullName evidence="3">ferric-chelate reductase (NADPH)</fullName>
        <ecNumber evidence="3">1.16.1.9</ecNumber>
    </recommendedName>
</protein>
<feature type="region of interest" description="Disordered" evidence="14">
    <location>
        <begin position="482"/>
        <end position="508"/>
    </location>
</feature>
<keyword evidence="4" id="KW-0813">Transport</keyword>
<dbReference type="InterPro" id="IPR013121">
    <property type="entry name" value="Fe_red_NAD-bd_6"/>
</dbReference>
<dbReference type="SUPFAM" id="SSF52343">
    <property type="entry name" value="Ferredoxin reductase-like, C-terminal NADP-linked domain"/>
    <property type="match status" value="1"/>
</dbReference>
<dbReference type="EC" id="1.16.1.9" evidence="3"/>
<dbReference type="GO" id="GO:0006879">
    <property type="term" value="P:intracellular iron ion homeostasis"/>
    <property type="evidence" value="ECO:0007669"/>
    <property type="project" value="TreeGrafter"/>
</dbReference>
<comment type="caution">
    <text evidence="17">The sequence shown here is derived from an EMBL/GenBank/DDBJ whole genome shotgun (WGS) entry which is preliminary data.</text>
</comment>
<keyword evidence="11 15" id="KW-0472">Membrane</keyword>
<dbReference type="AlphaFoldDB" id="A0A9P3FYI2"/>
<evidence type="ECO:0000256" key="3">
    <source>
        <dbReference type="ARBA" id="ARBA00012668"/>
    </source>
</evidence>
<sequence length="581" mass="63766">MSTASKAPLSPAAASATAIAKAIKHTGEHAYPKDLLYYVFSFVAVGIIINLYSIAWAFWRRHRFAKGVSSTPSSGLGRLLAAGLTASRIFAFRWRFPAINLTLLEILLSSLYLLALLLWTFCNTQTLAIKEYSDRCGHIAAAQMPVLVALSMKNNIIGWVTGLSHEKLTAMHRAVARVLLVEVWIHGWTRVKINAPAMVMTTWRTEGLVVGLIYTTLVLISVAPIRKRWYELFFIVHTAMAFVIIVLTFLHTRGAGNFEYYIWPCFVIWGFDRGCRYIRYIILSNLKSPNSAPAEIELLNHDTLRVTATRYVPFGWRAGQHMFLAFPTLSPLESHPFTISNIAAGDEKSKKLVWIVRVRDGFTKRLKEYATAQDKAGVATAPIYLDGPYGAPPDITPFSTCVFIAGGSGITYTLPRLRELLLQVAAQHACARRIVFVWAVRHASHINWAVDDLRAALADVAPGVTLALSVFVTSDGAVDGDAAHSLDDSSSTTSDPEKEAYDEKTEAPRVKGLTTLAGRPDIRQILEDAVKGSDGPVSVDVSGPEPLVACVRESLSHGFAAPRAVLKGAPTVQLNVESFTM</sequence>
<gene>
    <name evidence="17" type="ORF">PsYK624_005900</name>
</gene>
<evidence type="ECO:0000256" key="5">
    <source>
        <dbReference type="ARBA" id="ARBA00022475"/>
    </source>
</evidence>
<dbReference type="Gene3D" id="2.40.30.10">
    <property type="entry name" value="Translation factors"/>
    <property type="match status" value="1"/>
</dbReference>
<dbReference type="Gene3D" id="3.40.50.80">
    <property type="entry name" value="Nucleotide-binding domain of ferredoxin-NADP reductase (FNR) module"/>
    <property type="match status" value="1"/>
</dbReference>
<evidence type="ECO:0000256" key="15">
    <source>
        <dbReference type="SAM" id="Phobius"/>
    </source>
</evidence>
<organism evidence="17 18">
    <name type="scientific">Phanerochaete sordida</name>
    <dbReference type="NCBI Taxonomy" id="48140"/>
    <lineage>
        <taxon>Eukaryota</taxon>
        <taxon>Fungi</taxon>
        <taxon>Dikarya</taxon>
        <taxon>Basidiomycota</taxon>
        <taxon>Agaricomycotina</taxon>
        <taxon>Agaricomycetes</taxon>
        <taxon>Polyporales</taxon>
        <taxon>Phanerochaetaceae</taxon>
        <taxon>Phanerochaete</taxon>
    </lineage>
</organism>
<dbReference type="InterPro" id="IPR017927">
    <property type="entry name" value="FAD-bd_FR_type"/>
</dbReference>
<keyword evidence="6 15" id="KW-0812">Transmembrane</keyword>
<feature type="transmembrane region" description="Helical" evidence="15">
    <location>
        <begin position="102"/>
        <end position="122"/>
    </location>
</feature>
<dbReference type="InterPro" id="IPR051410">
    <property type="entry name" value="Ferric/Cupric_Reductase"/>
</dbReference>
<evidence type="ECO:0000256" key="4">
    <source>
        <dbReference type="ARBA" id="ARBA00022448"/>
    </source>
</evidence>
<name>A0A9P3FYI2_9APHY</name>
<keyword evidence="10" id="KW-0406">Ion transport</keyword>
<dbReference type="GO" id="GO:0015677">
    <property type="term" value="P:copper ion import"/>
    <property type="evidence" value="ECO:0007669"/>
    <property type="project" value="TreeGrafter"/>
</dbReference>
<evidence type="ECO:0000256" key="6">
    <source>
        <dbReference type="ARBA" id="ARBA00022692"/>
    </source>
</evidence>
<keyword evidence="18" id="KW-1185">Reference proteome</keyword>
<evidence type="ECO:0000256" key="7">
    <source>
        <dbReference type="ARBA" id="ARBA00022982"/>
    </source>
</evidence>
<evidence type="ECO:0000256" key="11">
    <source>
        <dbReference type="ARBA" id="ARBA00023136"/>
    </source>
</evidence>
<evidence type="ECO:0000256" key="14">
    <source>
        <dbReference type="SAM" id="MobiDB-lite"/>
    </source>
</evidence>
<feature type="transmembrane region" description="Helical" evidence="15">
    <location>
        <begin position="232"/>
        <end position="250"/>
    </location>
</feature>
<dbReference type="Pfam" id="PF08022">
    <property type="entry name" value="FAD_binding_8"/>
    <property type="match status" value="1"/>
</dbReference>
<dbReference type="PANTHER" id="PTHR32361:SF9">
    <property type="entry name" value="FERRIC REDUCTASE TRANSMEMBRANE COMPONENT 3-RELATED"/>
    <property type="match status" value="1"/>
</dbReference>
<dbReference type="EMBL" id="BPQB01000001">
    <property type="protein sequence ID" value="GJE84514.1"/>
    <property type="molecule type" value="Genomic_DNA"/>
</dbReference>
<dbReference type="GO" id="GO:0006826">
    <property type="term" value="P:iron ion transport"/>
    <property type="evidence" value="ECO:0007669"/>
    <property type="project" value="TreeGrafter"/>
</dbReference>
<keyword evidence="8 15" id="KW-1133">Transmembrane helix</keyword>
<dbReference type="InterPro" id="IPR013130">
    <property type="entry name" value="Fe3_Rdtase_TM_dom"/>
</dbReference>
<proteinExistence type="inferred from homology"/>
<evidence type="ECO:0000256" key="10">
    <source>
        <dbReference type="ARBA" id="ARBA00023065"/>
    </source>
</evidence>
<dbReference type="CDD" id="cd06186">
    <property type="entry name" value="NOX_Duox_like_FAD_NADP"/>
    <property type="match status" value="1"/>
</dbReference>
<dbReference type="InterPro" id="IPR017938">
    <property type="entry name" value="Riboflavin_synthase-like_b-brl"/>
</dbReference>
<dbReference type="SFLD" id="SFLDG01168">
    <property type="entry name" value="Ferric_reductase_subgroup_(FRE"/>
    <property type="match status" value="1"/>
</dbReference>
<comment type="subcellular location">
    <subcellularLocation>
        <location evidence="1">Cell membrane</location>
        <topology evidence="1">Multi-pass membrane protein</topology>
    </subcellularLocation>
</comment>
<dbReference type="SUPFAM" id="SSF63380">
    <property type="entry name" value="Riboflavin synthase domain-like"/>
    <property type="match status" value="1"/>
</dbReference>
<evidence type="ECO:0000256" key="8">
    <source>
        <dbReference type="ARBA" id="ARBA00022989"/>
    </source>
</evidence>
<feature type="transmembrane region" description="Helical" evidence="15">
    <location>
        <begin position="208"/>
        <end position="226"/>
    </location>
</feature>
<keyword evidence="5" id="KW-1003">Cell membrane</keyword>
<dbReference type="Pfam" id="PF01794">
    <property type="entry name" value="Ferric_reduct"/>
    <property type="match status" value="1"/>
</dbReference>
<comment type="catalytic activity">
    <reaction evidence="13">
        <text>2 a Fe(II)-siderophore + NADP(+) + H(+) = 2 a Fe(III)-siderophore + NADPH</text>
        <dbReference type="Rhea" id="RHEA:28795"/>
        <dbReference type="Rhea" id="RHEA-COMP:11342"/>
        <dbReference type="Rhea" id="RHEA-COMP:11344"/>
        <dbReference type="ChEBI" id="CHEBI:15378"/>
        <dbReference type="ChEBI" id="CHEBI:29033"/>
        <dbReference type="ChEBI" id="CHEBI:29034"/>
        <dbReference type="ChEBI" id="CHEBI:57783"/>
        <dbReference type="ChEBI" id="CHEBI:58349"/>
        <dbReference type="EC" id="1.16.1.9"/>
    </reaction>
</comment>
<feature type="compositionally biased region" description="Basic and acidic residues" evidence="14">
    <location>
        <begin position="495"/>
        <end position="508"/>
    </location>
</feature>
<dbReference type="GO" id="GO:0005886">
    <property type="term" value="C:plasma membrane"/>
    <property type="evidence" value="ECO:0007669"/>
    <property type="project" value="UniProtKB-SubCell"/>
</dbReference>
<evidence type="ECO:0000313" key="18">
    <source>
        <dbReference type="Proteomes" id="UP000703269"/>
    </source>
</evidence>
<dbReference type="Proteomes" id="UP000703269">
    <property type="component" value="Unassembled WGS sequence"/>
</dbReference>
<evidence type="ECO:0000259" key="16">
    <source>
        <dbReference type="PROSITE" id="PS51384"/>
    </source>
</evidence>
<dbReference type="InterPro" id="IPR039261">
    <property type="entry name" value="FNR_nucleotide-bd"/>
</dbReference>
<reference evidence="17 18" key="1">
    <citation type="submission" date="2021-08" db="EMBL/GenBank/DDBJ databases">
        <title>Draft Genome Sequence of Phanerochaete sordida strain YK-624.</title>
        <authorList>
            <person name="Mori T."/>
            <person name="Dohra H."/>
            <person name="Suzuki T."/>
            <person name="Kawagishi H."/>
            <person name="Hirai H."/>
        </authorList>
    </citation>
    <scope>NUCLEOTIDE SEQUENCE [LARGE SCALE GENOMIC DNA]</scope>
    <source>
        <strain evidence="17 18">YK-624</strain>
    </source>
</reference>
<evidence type="ECO:0000256" key="9">
    <source>
        <dbReference type="ARBA" id="ARBA00023002"/>
    </source>
</evidence>
<keyword evidence="7" id="KW-0249">Electron transport</keyword>
<feature type="transmembrane region" description="Helical" evidence="15">
    <location>
        <begin position="36"/>
        <end position="59"/>
    </location>
</feature>
<evidence type="ECO:0000313" key="17">
    <source>
        <dbReference type="EMBL" id="GJE84514.1"/>
    </source>
</evidence>
<evidence type="ECO:0000256" key="1">
    <source>
        <dbReference type="ARBA" id="ARBA00004651"/>
    </source>
</evidence>
<keyword evidence="12" id="KW-0325">Glycoprotein</keyword>
<dbReference type="OrthoDB" id="4494341at2759"/>
<feature type="domain" description="FAD-binding FR-type" evidence="16">
    <location>
        <begin position="275"/>
        <end position="395"/>
    </location>
</feature>
<dbReference type="PANTHER" id="PTHR32361">
    <property type="entry name" value="FERRIC/CUPRIC REDUCTASE TRANSMEMBRANE COMPONENT"/>
    <property type="match status" value="1"/>
</dbReference>
<accession>A0A9P3FYI2</accession>
<dbReference type="InterPro" id="IPR013112">
    <property type="entry name" value="FAD-bd_8"/>
</dbReference>
<dbReference type="Pfam" id="PF08030">
    <property type="entry name" value="NAD_binding_6"/>
    <property type="match status" value="1"/>
</dbReference>
<evidence type="ECO:0000256" key="13">
    <source>
        <dbReference type="ARBA" id="ARBA00048483"/>
    </source>
</evidence>
<evidence type="ECO:0000256" key="12">
    <source>
        <dbReference type="ARBA" id="ARBA00023180"/>
    </source>
</evidence>
<dbReference type="GO" id="GO:0052851">
    <property type="term" value="F:ferric-chelate reductase (NADPH) activity"/>
    <property type="evidence" value="ECO:0007669"/>
    <property type="project" value="UniProtKB-EC"/>
</dbReference>
<dbReference type="SFLD" id="SFLDS00052">
    <property type="entry name" value="Ferric_Reductase_Domain"/>
    <property type="match status" value="1"/>
</dbReference>
<dbReference type="PROSITE" id="PS51384">
    <property type="entry name" value="FAD_FR"/>
    <property type="match status" value="1"/>
</dbReference>
<comment type="similarity">
    <text evidence="2">Belongs to the ferric reductase (FRE) family.</text>
</comment>
<keyword evidence="9" id="KW-0560">Oxidoreductase</keyword>